<feature type="binding site" evidence="6">
    <location>
        <position position="208"/>
    </location>
    <ligand>
        <name>pyruvate</name>
        <dbReference type="ChEBI" id="CHEBI:15361"/>
    </ligand>
</feature>
<evidence type="ECO:0000256" key="2">
    <source>
        <dbReference type="ARBA" id="ARBA00023239"/>
    </source>
</evidence>
<evidence type="ECO:0000256" key="4">
    <source>
        <dbReference type="PIRNR" id="PIRNR001365"/>
    </source>
</evidence>
<evidence type="ECO:0000313" key="8">
    <source>
        <dbReference type="Proteomes" id="UP000004893"/>
    </source>
</evidence>
<dbReference type="GO" id="GO:0044281">
    <property type="term" value="P:small molecule metabolic process"/>
    <property type="evidence" value="ECO:0007669"/>
    <property type="project" value="UniProtKB-ARBA"/>
</dbReference>
<dbReference type="Proteomes" id="UP000004893">
    <property type="component" value="Unassembled WGS sequence"/>
</dbReference>
<dbReference type="PANTHER" id="PTHR12128">
    <property type="entry name" value="DIHYDRODIPICOLINATE SYNTHASE"/>
    <property type="match status" value="1"/>
</dbReference>
<dbReference type="Pfam" id="PF00701">
    <property type="entry name" value="DHDPS"/>
    <property type="match status" value="1"/>
</dbReference>
<evidence type="ECO:0000256" key="6">
    <source>
        <dbReference type="PIRSR" id="PIRSR001365-2"/>
    </source>
</evidence>
<feature type="binding site" evidence="6">
    <location>
        <position position="47"/>
    </location>
    <ligand>
        <name>pyruvate</name>
        <dbReference type="ChEBI" id="CHEBI:15361"/>
    </ligand>
</feature>
<reference evidence="7" key="2">
    <citation type="submission" date="2013-06" db="EMBL/GenBank/DDBJ databases">
        <title>Draft genome sequence of Clostridium hylemonae (DSM 15053).</title>
        <authorList>
            <person name="Sudarsanam P."/>
            <person name="Ley R."/>
            <person name="Guruge J."/>
            <person name="Turnbaugh P.J."/>
            <person name="Mahowald M."/>
            <person name="Liep D."/>
            <person name="Gordon J."/>
        </authorList>
    </citation>
    <scope>NUCLEOTIDE SEQUENCE</scope>
    <source>
        <strain evidence="7">DSM 15053</strain>
    </source>
</reference>
<keyword evidence="3" id="KW-0704">Schiff base</keyword>
<dbReference type="HOGENOM" id="CLU_049343_6_0_9"/>
<gene>
    <name evidence="7" type="ORF">CLOHYLEM_05425</name>
</gene>
<name>C0C033_9FIRM</name>
<feature type="active site" description="Schiff-base intermediate with substrate" evidence="5">
    <location>
        <position position="166"/>
    </location>
</feature>
<dbReference type="RefSeq" id="WP_006442761.1">
    <property type="nucleotide sequence ID" value="NZ_CP036524.1"/>
</dbReference>
<dbReference type="SUPFAM" id="SSF51569">
    <property type="entry name" value="Aldolase"/>
    <property type="match status" value="1"/>
</dbReference>
<accession>C0C033</accession>
<keyword evidence="2 4" id="KW-0456">Lyase</keyword>
<dbReference type="SMART" id="SM01130">
    <property type="entry name" value="DHDPS"/>
    <property type="match status" value="1"/>
</dbReference>
<dbReference type="AlphaFoldDB" id="C0C033"/>
<dbReference type="InterPro" id="IPR020625">
    <property type="entry name" value="Schiff_base-form_aldolases_AS"/>
</dbReference>
<dbReference type="EMBL" id="ABYI02000019">
    <property type="protein sequence ID" value="EEG74761.1"/>
    <property type="molecule type" value="Genomic_DNA"/>
</dbReference>
<comment type="caution">
    <text evidence="7">The sequence shown here is derived from an EMBL/GenBank/DDBJ whole genome shotgun (WGS) entry which is preliminary data.</text>
</comment>
<dbReference type="eggNOG" id="COG0329">
    <property type="taxonomic scope" value="Bacteria"/>
</dbReference>
<dbReference type="CDD" id="cd00408">
    <property type="entry name" value="DHDPS-like"/>
    <property type="match status" value="1"/>
</dbReference>
<dbReference type="InterPro" id="IPR013785">
    <property type="entry name" value="Aldolase_TIM"/>
</dbReference>
<dbReference type="GO" id="GO:0008840">
    <property type="term" value="F:4-hydroxy-tetrahydrodipicolinate synthase activity"/>
    <property type="evidence" value="ECO:0007669"/>
    <property type="project" value="TreeGrafter"/>
</dbReference>
<dbReference type="PIRSF" id="PIRSF001365">
    <property type="entry name" value="DHDPS"/>
    <property type="match status" value="1"/>
</dbReference>
<evidence type="ECO:0000256" key="3">
    <source>
        <dbReference type="ARBA" id="ARBA00023270"/>
    </source>
</evidence>
<dbReference type="PANTHER" id="PTHR12128:SF66">
    <property type="entry name" value="4-HYDROXY-2-OXOGLUTARATE ALDOLASE, MITOCHONDRIAL"/>
    <property type="match status" value="1"/>
</dbReference>
<protein>
    <submittedName>
        <fullName evidence="7">Dihydrodipicolinate synthetase family</fullName>
    </submittedName>
</protein>
<dbReference type="InterPro" id="IPR002220">
    <property type="entry name" value="DapA-like"/>
</dbReference>
<dbReference type="OrthoDB" id="9771791at2"/>
<comment type="similarity">
    <text evidence="1 4">Belongs to the DapA family.</text>
</comment>
<dbReference type="Gene3D" id="3.20.20.70">
    <property type="entry name" value="Aldolase class I"/>
    <property type="match status" value="1"/>
</dbReference>
<reference evidence="7" key="1">
    <citation type="submission" date="2009-02" db="EMBL/GenBank/DDBJ databases">
        <authorList>
            <person name="Fulton L."/>
            <person name="Clifton S."/>
            <person name="Fulton B."/>
            <person name="Xu J."/>
            <person name="Minx P."/>
            <person name="Pepin K.H."/>
            <person name="Johnson M."/>
            <person name="Bhonagiri V."/>
            <person name="Nash W.E."/>
            <person name="Mardis E.R."/>
            <person name="Wilson R.K."/>
        </authorList>
    </citation>
    <scope>NUCLEOTIDE SEQUENCE [LARGE SCALE GENOMIC DNA]</scope>
    <source>
        <strain evidence="7">DSM 15053</strain>
    </source>
</reference>
<dbReference type="STRING" id="553973.CLOHYLEM_05425"/>
<proteinExistence type="inferred from homology"/>
<evidence type="ECO:0000256" key="5">
    <source>
        <dbReference type="PIRSR" id="PIRSR001365-1"/>
    </source>
</evidence>
<organism evidence="7 8">
    <name type="scientific">[Clostridium] hylemonae DSM 15053</name>
    <dbReference type="NCBI Taxonomy" id="553973"/>
    <lineage>
        <taxon>Bacteria</taxon>
        <taxon>Bacillati</taxon>
        <taxon>Bacillota</taxon>
        <taxon>Clostridia</taxon>
        <taxon>Lachnospirales</taxon>
        <taxon>Lachnospiraceae</taxon>
    </lineage>
</organism>
<keyword evidence="8" id="KW-1185">Reference proteome</keyword>
<dbReference type="PROSITE" id="PS00666">
    <property type="entry name" value="DHDPS_2"/>
    <property type="match status" value="1"/>
</dbReference>
<feature type="active site" description="Proton donor/acceptor" evidence="5">
    <location>
        <position position="137"/>
    </location>
</feature>
<evidence type="ECO:0000313" key="7">
    <source>
        <dbReference type="EMBL" id="EEG74761.1"/>
    </source>
</evidence>
<evidence type="ECO:0000256" key="1">
    <source>
        <dbReference type="ARBA" id="ARBA00007592"/>
    </source>
</evidence>
<dbReference type="PRINTS" id="PR00146">
    <property type="entry name" value="DHPICSNTHASE"/>
</dbReference>
<sequence length="305" mass="33515">MKKLYGVTAAMVTPFKESGEVDYDGVRQLTGMLIDKGVNCLYPCGTTGEMFRLSLEEREKIAETIIQTAAGRVTVFIHCGAMNEQDTIRLLGHAEKAGADGAGIVTPAFFGATDRELEEYYVTAAQSVSDSFPIYLYNIPQCSANDISRETAEKITARCENIIGIKYSFADINRTVDYLNLKDGSFSVLHGCDRAFTSMLALGCDGTVSGIAGVFPEPFVRVYKAFCEGDLETAKKLQKICVKYCDALKCGSNMSYFKEGLKMRGISAGVMRKPQLDIEEAEIERLRKELKKISREAGVEIDTTA</sequence>